<dbReference type="VEuPathDB" id="CryptoDB:ChTU502y2012_406g0550"/>
<dbReference type="VEuPathDB" id="CryptoDB:CHUDEA6_1640"/>
<evidence type="ECO:0008006" key="4">
    <source>
        <dbReference type="Google" id="ProtNLM"/>
    </source>
</evidence>
<dbReference type="Gene3D" id="1.10.150.670">
    <property type="entry name" value="Crossover junction endonuclease EME1, DNA-binding domain"/>
    <property type="match status" value="1"/>
</dbReference>
<reference evidence="1" key="2">
    <citation type="submission" date="2015-08" db="EMBL/GenBank/DDBJ databases">
        <authorList>
            <person name="Babu N.S."/>
            <person name="Beckwith C.J."/>
            <person name="Beseler K.G."/>
            <person name="Brison A."/>
            <person name="Carone J.V."/>
            <person name="Caskin T.P."/>
            <person name="Diamond M."/>
            <person name="Durham M.E."/>
            <person name="Foxe J.M."/>
            <person name="Go M."/>
            <person name="Henderson B.A."/>
            <person name="Jones I.B."/>
            <person name="McGettigan J.A."/>
            <person name="Micheletti S.J."/>
            <person name="Nasrallah M.E."/>
            <person name="Ortiz D."/>
            <person name="Piller C.R."/>
            <person name="Privatt S.R."/>
            <person name="Schneider S.L."/>
            <person name="Sharp S."/>
            <person name="Smith T.C."/>
            <person name="Stanton J.D."/>
            <person name="Ullery H.E."/>
            <person name="Wilson R.J."/>
            <person name="Serrano M.G."/>
            <person name="Buck G."/>
            <person name="Lee V."/>
            <person name="Wang Y."/>
            <person name="Carvalho R."/>
            <person name="Voegtly L."/>
            <person name="Shi R."/>
            <person name="Duckworth R."/>
            <person name="Johnson A."/>
            <person name="Loviza R."/>
            <person name="Walstead R."/>
            <person name="Shah Z."/>
            <person name="Kiflezghi M."/>
            <person name="Wade K."/>
            <person name="Ball S.L."/>
            <person name="Bradley K.W."/>
            <person name="Asai D.J."/>
            <person name="Bowman C.A."/>
            <person name="Russell D.A."/>
            <person name="Pope W.H."/>
            <person name="Jacobs-Sera D."/>
            <person name="Hendrix R.W."/>
            <person name="Hatfull G.F."/>
        </authorList>
    </citation>
    <scope>NUCLEOTIDE SEQUENCE [LARGE SCALE GENOMIC DNA]</scope>
</reference>
<gene>
    <name evidence="1" type="ORF">CHUDEA6_1640</name>
    <name evidence="2" type="ORF">GY17_00000168</name>
</gene>
<organism evidence="1">
    <name type="scientific">Cryptosporidium hominis</name>
    <dbReference type="NCBI Taxonomy" id="237895"/>
    <lineage>
        <taxon>Eukaryota</taxon>
        <taxon>Sar</taxon>
        <taxon>Alveolata</taxon>
        <taxon>Apicomplexa</taxon>
        <taxon>Conoidasida</taxon>
        <taxon>Coccidia</taxon>
        <taxon>Eucoccidiorida</taxon>
        <taxon>Eimeriorina</taxon>
        <taxon>Cryptosporidiidae</taxon>
        <taxon>Cryptosporidium</taxon>
    </lineage>
</organism>
<name>A0A0S4TGL5_CRYHO</name>
<keyword evidence="3" id="KW-1185">Reference proteome</keyword>
<protein>
    <recommendedName>
        <fullName evidence="4">ERCC4 domain-containing protein</fullName>
    </recommendedName>
</protein>
<evidence type="ECO:0000313" key="2">
    <source>
        <dbReference type="EMBL" id="PPS97631.1"/>
    </source>
</evidence>
<dbReference type="EMBL" id="JTAI01000007">
    <property type="protein sequence ID" value="PPS97631.1"/>
    <property type="molecule type" value="Genomic_DNA"/>
</dbReference>
<evidence type="ECO:0000313" key="3">
    <source>
        <dbReference type="Proteomes" id="UP001429100"/>
    </source>
</evidence>
<sequence length="367" mass="42127">MDWETDKLYIKLSESSNKYGIGSQIIKSFHEYGITRSEENNPTNYLIEGYSQETFYNNLIPHCNIYPKFEYESHLDKIRRIKTSKNLGISLSNKKPLVIIFFVSIDVYDKITSLNKLNIKDYFGHIVIDLLFFQAKKFASIMGARCVVVWIGIRDCLSQESLFSKEIIELQSNIGTEDNNNRQKQKFIDRSCLDKCITNLLVNYSIDSFEAKNEFEASQYLLSIISGLHEVQKRPISSKYKPKNTSGTNSNPWITQIMQIPGLSDDSARGIENAFKTPKELIRFITDNIARQGLISSKPSLFFESLYGHSSTLDIENSSWFNELANISYFCSKGFCIRKIGKARARKLVILYGNLSFPSKMIGDQIY</sequence>
<dbReference type="AlphaFoldDB" id="A0A0S4TGL5"/>
<dbReference type="Proteomes" id="UP000199752">
    <property type="component" value="Chromosome 6"/>
</dbReference>
<dbReference type="VEuPathDB" id="CryptoDB:Chro.60202"/>
<proteinExistence type="predicted"/>
<reference evidence="2 3" key="1">
    <citation type="submission" date="2014-11" db="EMBL/GenBank/DDBJ databases">
        <title>Comparative genomic analysis of Cryptosporidium hominis reveals occurrence of genetic recombination in virulent subtypes.</title>
        <authorList>
            <person name="Guo Y."/>
            <person name="Tang K."/>
            <person name="Frace M."/>
            <person name="Li N."/>
            <person name="Roellig D.M."/>
            <person name="Sammons S."/>
            <person name="Knipe K."/>
            <person name="Rowe L."/>
            <person name="Feng Y."/>
            <person name="Xiao L."/>
        </authorList>
    </citation>
    <scope>NUCLEOTIDE SEQUENCE [LARGE SCALE GENOMIC DNA]</scope>
    <source>
        <strain evidence="2">30976</strain>
    </source>
</reference>
<dbReference type="EMBL" id="LN877952">
    <property type="protein sequence ID" value="CUV06589.1"/>
    <property type="molecule type" value="Genomic_DNA"/>
</dbReference>
<dbReference type="InterPro" id="IPR042530">
    <property type="entry name" value="EME1/EME2_C"/>
</dbReference>
<dbReference type="VEuPathDB" id="CryptoDB:GY17_00000168"/>
<dbReference type="Proteomes" id="UP001429100">
    <property type="component" value="Unassembled WGS sequence"/>
</dbReference>
<accession>A0A0S4TGL5</accession>
<reference evidence="2 3" key="3">
    <citation type="submission" date="2017-10" db="EMBL/GenBank/DDBJ databases">
        <title>Consistent, comparative and evidence-based genome annotation and re-annotation for the closely-related species, Cryptosporidium parvum, C. hominis and C. tyzzeri.</title>
        <authorList>
            <person name="Baptista R.P."/>
            <person name="Li Y."/>
            <person name="Sateriale A."/>
            <person name="Striepen B."/>
            <person name="Kissinger J.C."/>
        </authorList>
    </citation>
    <scope>NUCLEOTIDE SEQUENCE [LARGE SCALE GENOMIC DNA]</scope>
    <source>
        <strain evidence="2">30976</strain>
    </source>
</reference>
<evidence type="ECO:0000313" key="1">
    <source>
        <dbReference type="EMBL" id="CUV06589.1"/>
    </source>
</evidence>